<dbReference type="HAMAP" id="MF_01113">
    <property type="entry name" value="DNApol_IV"/>
    <property type="match status" value="1"/>
</dbReference>
<keyword evidence="5" id="KW-0460">Magnesium</keyword>
<dbReference type="CDD" id="cd03586">
    <property type="entry name" value="PolY_Pol_IV_kappa"/>
    <property type="match status" value="1"/>
</dbReference>
<dbReference type="InterPro" id="IPR017961">
    <property type="entry name" value="DNA_pol_Y-fam_little_finger"/>
</dbReference>
<keyword evidence="5" id="KW-0479">Metal-binding</keyword>
<evidence type="ECO:0000256" key="1">
    <source>
        <dbReference type="ARBA" id="ARBA00010945"/>
    </source>
</evidence>
<accession>A0ABZ0YWR5</accession>
<evidence type="ECO:0000313" key="8">
    <source>
        <dbReference type="Proteomes" id="UP001327459"/>
    </source>
</evidence>
<evidence type="ECO:0000256" key="5">
    <source>
        <dbReference type="HAMAP-Rule" id="MF_01113"/>
    </source>
</evidence>
<name>A0ABZ0YWR5_9GAMM</name>
<dbReference type="Gene3D" id="3.30.70.270">
    <property type="match status" value="1"/>
</dbReference>
<dbReference type="InterPro" id="IPR022880">
    <property type="entry name" value="DNApol_IV"/>
</dbReference>
<dbReference type="Pfam" id="PF11799">
    <property type="entry name" value="IMS_C"/>
    <property type="match status" value="1"/>
</dbReference>
<keyword evidence="5" id="KW-0227">DNA damage</keyword>
<comment type="subunit">
    <text evidence="5">Monomer.</text>
</comment>
<keyword evidence="8" id="KW-1185">Reference proteome</keyword>
<dbReference type="EC" id="2.7.7.7" evidence="5"/>
<dbReference type="InterPro" id="IPR043502">
    <property type="entry name" value="DNA/RNA_pol_sf"/>
</dbReference>
<dbReference type="SUPFAM" id="SSF100879">
    <property type="entry name" value="Lesion bypass DNA polymerase (Y-family), little finger domain"/>
    <property type="match status" value="1"/>
</dbReference>
<dbReference type="Pfam" id="PF00817">
    <property type="entry name" value="IMS"/>
    <property type="match status" value="1"/>
</dbReference>
<feature type="site" description="Substrate discrimination" evidence="5">
    <location>
        <position position="13"/>
    </location>
</feature>
<protein>
    <recommendedName>
        <fullName evidence="5">DNA polymerase IV</fullName>
        <shortName evidence="5">Pol IV</shortName>
        <ecNumber evidence="5">2.7.7.7</ecNumber>
    </recommendedName>
</protein>
<dbReference type="Gene3D" id="3.30.1490.100">
    <property type="entry name" value="DNA polymerase, Y-family, little finger domain"/>
    <property type="match status" value="1"/>
</dbReference>
<dbReference type="Gene3D" id="3.40.1170.60">
    <property type="match status" value="1"/>
</dbReference>
<dbReference type="EMBL" id="CP140153">
    <property type="protein sequence ID" value="WQH16620.1"/>
    <property type="molecule type" value="Genomic_DNA"/>
</dbReference>
<evidence type="ECO:0000259" key="6">
    <source>
        <dbReference type="PROSITE" id="PS50173"/>
    </source>
</evidence>
<dbReference type="InterPro" id="IPR036775">
    <property type="entry name" value="DNA_pol_Y-fam_lit_finger_sf"/>
</dbReference>
<gene>
    <name evidence="5 7" type="primary">dinB</name>
    <name evidence="7" type="ORF">SR882_01590</name>
</gene>
<dbReference type="Proteomes" id="UP001327459">
    <property type="component" value="Chromosome"/>
</dbReference>
<evidence type="ECO:0000256" key="2">
    <source>
        <dbReference type="ARBA" id="ARBA00022457"/>
    </source>
</evidence>
<dbReference type="Gene3D" id="1.10.150.20">
    <property type="entry name" value="5' to 3' exonuclease, C-terminal subdomain"/>
    <property type="match status" value="1"/>
</dbReference>
<dbReference type="PANTHER" id="PTHR11076">
    <property type="entry name" value="DNA REPAIR POLYMERASE UMUC / TRANSFERASE FAMILY MEMBER"/>
    <property type="match status" value="1"/>
</dbReference>
<dbReference type="PANTHER" id="PTHR11076:SF33">
    <property type="entry name" value="DNA POLYMERASE KAPPA"/>
    <property type="match status" value="1"/>
</dbReference>
<keyword evidence="5 7" id="KW-0548">Nucleotidyltransferase</keyword>
<feature type="binding site" evidence="5">
    <location>
        <position position="8"/>
    </location>
    <ligand>
        <name>Mg(2+)</name>
        <dbReference type="ChEBI" id="CHEBI:18420"/>
    </ligand>
</feature>
<keyword evidence="4 5" id="KW-0239">DNA-directed DNA polymerase</keyword>
<keyword evidence="5" id="KW-0963">Cytoplasm</keyword>
<dbReference type="InterPro" id="IPR043128">
    <property type="entry name" value="Rev_trsase/Diguanyl_cyclase"/>
</dbReference>
<dbReference type="PROSITE" id="PS50173">
    <property type="entry name" value="UMUC"/>
    <property type="match status" value="1"/>
</dbReference>
<feature type="binding site" evidence="5">
    <location>
        <position position="103"/>
    </location>
    <ligand>
        <name>Mg(2+)</name>
        <dbReference type="ChEBI" id="CHEBI:18420"/>
    </ligand>
</feature>
<dbReference type="NCBIfam" id="NF002677">
    <property type="entry name" value="PRK02406.1"/>
    <property type="match status" value="1"/>
</dbReference>
<sequence>MRKIIHVDMDAFYASVEQRDRPELRGRPVVVGGDPAGRGVVAAASYEARRFGIHSAMPAARAARACPDLVFLRPRFDVYRAVSRQIHAVFRRYTDWIEPLSLDEAYLDVTDSPTCRGSATLMAGEIKAAIRETTGLIASAGVSYNKFLAKLASDVDKPDGLYLIDPEAAPAFIETLPVGDFHGVGPATERRMKAHGIYTGGDLRRHELHELVEWFGKAGRHYYQIARGIDERPVQSRRERKSLGHETTYASDLNDRVEVEAALPPLVERVARDLAGRELVARTVTLKVKYADFTQITRRRTFTRPLSSAGELLGALPGLLDDTEAGRRPIRLLGVTCSGLEARKSLPLGELDLGWSPAG</sequence>
<evidence type="ECO:0000313" key="7">
    <source>
        <dbReference type="EMBL" id="WQH16620.1"/>
    </source>
</evidence>
<reference evidence="7 8" key="1">
    <citation type="submission" date="2023-11" db="EMBL/GenBank/DDBJ databases">
        <title>MicrobeMod: A computational toolkit for identifying prokaryotic methylation and restriction-modification with nanopore sequencing.</title>
        <authorList>
            <person name="Crits-Christoph A."/>
            <person name="Kang S.C."/>
            <person name="Lee H."/>
            <person name="Ostrov N."/>
        </authorList>
    </citation>
    <scope>NUCLEOTIDE SEQUENCE [LARGE SCALE GENOMIC DNA]</scope>
    <source>
        <strain evidence="7 8">ATCC 49870</strain>
    </source>
</reference>
<organism evidence="7 8">
    <name type="scientific">Guyparkeria halophila</name>
    <dbReference type="NCBI Taxonomy" id="47960"/>
    <lineage>
        <taxon>Bacteria</taxon>
        <taxon>Pseudomonadati</taxon>
        <taxon>Pseudomonadota</taxon>
        <taxon>Gammaproteobacteria</taxon>
        <taxon>Chromatiales</taxon>
        <taxon>Thioalkalibacteraceae</taxon>
        <taxon>Guyparkeria</taxon>
    </lineage>
</organism>
<dbReference type="InterPro" id="IPR050116">
    <property type="entry name" value="DNA_polymerase-Y"/>
</dbReference>
<dbReference type="InterPro" id="IPR001126">
    <property type="entry name" value="UmuC"/>
</dbReference>
<evidence type="ECO:0000256" key="3">
    <source>
        <dbReference type="ARBA" id="ARBA00022705"/>
    </source>
</evidence>
<comment type="similarity">
    <text evidence="1 5">Belongs to the DNA polymerase type-Y family.</text>
</comment>
<evidence type="ECO:0000256" key="4">
    <source>
        <dbReference type="ARBA" id="ARBA00022932"/>
    </source>
</evidence>
<keyword evidence="5 7" id="KW-0808">Transferase</keyword>
<keyword evidence="5" id="KW-0238">DNA-binding</keyword>
<keyword evidence="5" id="KW-0234">DNA repair</keyword>
<feature type="domain" description="UmuC" evidence="6">
    <location>
        <begin position="4"/>
        <end position="185"/>
    </location>
</feature>
<dbReference type="Pfam" id="PF11798">
    <property type="entry name" value="IMS_HHH"/>
    <property type="match status" value="1"/>
</dbReference>
<keyword evidence="3 5" id="KW-0235">DNA replication</keyword>
<comment type="function">
    <text evidence="5">Poorly processive, error-prone DNA polymerase involved in untargeted mutagenesis. Copies undamaged DNA at stalled replication forks, which arise in vivo from mismatched or misaligned primer ends. These misaligned primers can be extended by PolIV. Exhibits no 3'-5' exonuclease (proofreading) activity. May be involved in translesional synthesis, in conjunction with the beta clamp from PolIII.</text>
</comment>
<dbReference type="SUPFAM" id="SSF56672">
    <property type="entry name" value="DNA/RNA polymerases"/>
    <property type="match status" value="1"/>
</dbReference>
<feature type="active site" evidence="5">
    <location>
        <position position="104"/>
    </location>
</feature>
<comment type="subcellular location">
    <subcellularLocation>
        <location evidence="5">Cytoplasm</location>
    </subcellularLocation>
</comment>
<dbReference type="GO" id="GO:0003887">
    <property type="term" value="F:DNA-directed DNA polymerase activity"/>
    <property type="evidence" value="ECO:0007669"/>
    <property type="project" value="UniProtKB-EC"/>
</dbReference>
<dbReference type="InterPro" id="IPR024728">
    <property type="entry name" value="PolY_HhH_motif"/>
</dbReference>
<proteinExistence type="inferred from homology"/>
<comment type="catalytic activity">
    <reaction evidence="5">
        <text>DNA(n) + a 2'-deoxyribonucleoside 5'-triphosphate = DNA(n+1) + diphosphate</text>
        <dbReference type="Rhea" id="RHEA:22508"/>
        <dbReference type="Rhea" id="RHEA-COMP:17339"/>
        <dbReference type="Rhea" id="RHEA-COMP:17340"/>
        <dbReference type="ChEBI" id="CHEBI:33019"/>
        <dbReference type="ChEBI" id="CHEBI:61560"/>
        <dbReference type="ChEBI" id="CHEBI:173112"/>
        <dbReference type="EC" id="2.7.7.7"/>
    </reaction>
</comment>
<keyword evidence="2 5" id="KW-0515">Mutator protein</keyword>
<comment type="cofactor">
    <cofactor evidence="5">
        <name>Mg(2+)</name>
        <dbReference type="ChEBI" id="CHEBI:18420"/>
    </cofactor>
    <text evidence="5">Binds 2 magnesium ions per subunit.</text>
</comment>
<dbReference type="RefSeq" id="WP_322521611.1">
    <property type="nucleotide sequence ID" value="NZ_CP140153.1"/>
</dbReference>